<dbReference type="EMBL" id="FZNR01000014">
    <property type="protein sequence ID" value="SNS34056.1"/>
    <property type="molecule type" value="Genomic_DNA"/>
</dbReference>
<reference evidence="1 2" key="1">
    <citation type="submission" date="2017-06" db="EMBL/GenBank/DDBJ databases">
        <authorList>
            <person name="Kim H.J."/>
            <person name="Triplett B.A."/>
        </authorList>
    </citation>
    <scope>NUCLEOTIDE SEQUENCE [LARGE SCALE GENOMIC DNA]</scope>
    <source>
        <strain evidence="1 2">DSM 43151</strain>
    </source>
</reference>
<evidence type="ECO:0000313" key="2">
    <source>
        <dbReference type="Proteomes" id="UP000198415"/>
    </source>
</evidence>
<evidence type="ECO:0000313" key="1">
    <source>
        <dbReference type="EMBL" id="SNS34056.1"/>
    </source>
</evidence>
<dbReference type="AlphaFoldDB" id="A0A239DNJ2"/>
<keyword evidence="2" id="KW-1185">Reference proteome</keyword>
<accession>A0A239DNJ2</accession>
<gene>
    <name evidence="1" type="ORF">SAMN06264365_11420</name>
</gene>
<proteinExistence type="predicted"/>
<organism evidence="1 2">
    <name type="scientific">Actinoplanes regularis</name>
    <dbReference type="NCBI Taxonomy" id="52697"/>
    <lineage>
        <taxon>Bacteria</taxon>
        <taxon>Bacillati</taxon>
        <taxon>Actinomycetota</taxon>
        <taxon>Actinomycetes</taxon>
        <taxon>Micromonosporales</taxon>
        <taxon>Micromonosporaceae</taxon>
        <taxon>Actinoplanes</taxon>
    </lineage>
</organism>
<sequence length="242" mass="26808">MDAGKPDDQGELVELAALERPTEVVGAAGQWLASQLRGEGFTWARSLAKLERRIGVRREQIHLQSSKWNRTGELIEFGAVLNVRDGALRKWRRANPALTSYVGVNDDWLCGHPLGVLTGVWHQGQVDLTAPAARNAQLEGFLRRLRAEALPWFDGSTEPEQAAERLPSVTIGLYFVDLAEWLVCRGCQDAAARLMRRWLAEDGARRPDFESGRSLGERGERPDVSAGQWVRAGWSSAVLGLT</sequence>
<protein>
    <submittedName>
        <fullName evidence="1">Uncharacterized protein</fullName>
    </submittedName>
</protein>
<name>A0A239DNJ2_9ACTN</name>
<dbReference type="Proteomes" id="UP000198415">
    <property type="component" value="Unassembled WGS sequence"/>
</dbReference>